<evidence type="ECO:0000256" key="6">
    <source>
        <dbReference type="ARBA" id="ARBA00022892"/>
    </source>
</evidence>
<dbReference type="Pfam" id="PF04815">
    <property type="entry name" value="Sec23_helical"/>
    <property type="match status" value="1"/>
</dbReference>
<evidence type="ECO:0000259" key="13">
    <source>
        <dbReference type="Pfam" id="PF04815"/>
    </source>
</evidence>
<dbReference type="Gene3D" id="1.20.120.730">
    <property type="entry name" value="Sec23/Sec24 helical domain"/>
    <property type="match status" value="1"/>
</dbReference>
<dbReference type="Proteomes" id="UP000195570">
    <property type="component" value="Unassembled WGS sequence"/>
</dbReference>
<dbReference type="InterPro" id="IPR036175">
    <property type="entry name" value="Sec23/24_helical_dom_sf"/>
</dbReference>
<dbReference type="GO" id="GO:0000139">
    <property type="term" value="C:Golgi membrane"/>
    <property type="evidence" value="ECO:0007669"/>
    <property type="project" value="UniProtKB-SubCell"/>
</dbReference>
<evidence type="ECO:0000256" key="10">
    <source>
        <dbReference type="SAM" id="MobiDB-lite"/>
    </source>
</evidence>
<dbReference type="PANTHER" id="PTHR13803:SF39">
    <property type="entry name" value="SECRETORY 24AB, ISOFORM A"/>
    <property type="match status" value="1"/>
</dbReference>
<dbReference type="InterPro" id="IPR029006">
    <property type="entry name" value="ADF-H/Gelsolin-like_dom_sf"/>
</dbReference>
<evidence type="ECO:0000256" key="9">
    <source>
        <dbReference type="ARBA" id="ARBA00023136"/>
    </source>
</evidence>
<dbReference type="Gene3D" id="2.60.40.1670">
    <property type="entry name" value="beta-sandwich domain of Sec23/24"/>
    <property type="match status" value="1"/>
</dbReference>
<evidence type="ECO:0000259" key="12">
    <source>
        <dbReference type="Pfam" id="PF04811"/>
    </source>
</evidence>
<comment type="similarity">
    <text evidence="3">Belongs to the SEC23/SEC24 family. SEC24 subfamily.</text>
</comment>
<dbReference type="Pfam" id="PF04810">
    <property type="entry name" value="zf-Sec23_Sec24"/>
    <property type="match status" value="1"/>
</dbReference>
<evidence type="ECO:0000256" key="4">
    <source>
        <dbReference type="ARBA" id="ARBA00022448"/>
    </source>
</evidence>
<dbReference type="InterPro" id="IPR036465">
    <property type="entry name" value="vWFA_dom_sf"/>
</dbReference>
<dbReference type="GO" id="GO:0006886">
    <property type="term" value="P:intracellular protein transport"/>
    <property type="evidence" value="ECO:0007669"/>
    <property type="project" value="InterPro"/>
</dbReference>
<dbReference type="InterPro" id="IPR006895">
    <property type="entry name" value="Znf_Sec23_Sec24"/>
</dbReference>
<evidence type="ECO:0000256" key="2">
    <source>
        <dbReference type="ARBA" id="ARBA00004586"/>
    </source>
</evidence>
<dbReference type="GO" id="GO:0090110">
    <property type="term" value="P:COPII-coated vesicle cargo loading"/>
    <property type="evidence" value="ECO:0007669"/>
    <property type="project" value="TreeGrafter"/>
</dbReference>
<dbReference type="AlphaFoldDB" id="A0A1G4I7D4"/>
<evidence type="ECO:0000259" key="14">
    <source>
        <dbReference type="Pfam" id="PF08033"/>
    </source>
</evidence>
<dbReference type="GO" id="GO:0000149">
    <property type="term" value="F:SNARE binding"/>
    <property type="evidence" value="ECO:0007669"/>
    <property type="project" value="TreeGrafter"/>
</dbReference>
<dbReference type="SUPFAM" id="SSF53300">
    <property type="entry name" value="vWA-like"/>
    <property type="match status" value="1"/>
</dbReference>
<dbReference type="GO" id="GO:0005789">
    <property type="term" value="C:endoplasmic reticulum membrane"/>
    <property type="evidence" value="ECO:0007669"/>
    <property type="project" value="UniProtKB-SubCell"/>
</dbReference>
<dbReference type="SUPFAM" id="SSF82919">
    <property type="entry name" value="Zn-finger domain of Sec23/24"/>
    <property type="match status" value="1"/>
</dbReference>
<proteinExistence type="inferred from homology"/>
<dbReference type="Pfam" id="PF08033">
    <property type="entry name" value="Sec23_BS"/>
    <property type="match status" value="1"/>
</dbReference>
<dbReference type="GO" id="GO:0008270">
    <property type="term" value="F:zinc ion binding"/>
    <property type="evidence" value="ECO:0007669"/>
    <property type="project" value="InterPro"/>
</dbReference>
<dbReference type="Gene3D" id="3.40.50.410">
    <property type="entry name" value="von Willebrand factor, type A domain"/>
    <property type="match status" value="1"/>
</dbReference>
<dbReference type="SUPFAM" id="SSF81995">
    <property type="entry name" value="beta-sandwich domain of Sec23/24"/>
    <property type="match status" value="1"/>
</dbReference>
<sequence>MNFAVPPEYLASYVNAQAVVPKTAPPANLQHRFEDPHQMQNWGPQGVAPVTTDAHTTYGTHADQPQEYLPQQYQQGGQPITAQNSNKLYKASAPPHSPQPQQYLPTAPSPQQSDTVICWDVQLAKLHEKSTFLDHPTIPRFLHSYVDQDMSRLPPSLQYIAPANRTTMRPTAQVLPNTSKLADTLQLPLGIIFQPFADTRPAEVDFSQLGGRLIRCCRCIAYINPFTTFCEGGRRWQCMLCRHMNETPNEYFCQLDQQTGLRLDLLQRPELTHCSVDIYPSREFLRNPPQRPAFILLLDCTYHAIASGNLRAICEGVLAALDTMKDEDAIYMGVIGFSSTVYFFNMASTLQSPRVIVAPDIVRDDCKVEDNFKVEPIELPSSVNELLVNVKDSYPLLKELFEKLPEMCSDTKDVGCAFGPAFAAALSMLGNSGGKILASIDTMPSIGSGKLSPRFNISKLSNQPKEYTVLTEANEWYKHRALACSNSNISVDIFAGSAQDLDLATIAPLARLTSGKIYRCTPVTLNGISRQVHRVLTRYTAFEALLRVRTSKGLTVPNFYGHCHVREPDLLALPIGDEDSSYTVELKPTHDLKGNYAYVQIAVVHTNRSRERRIRVHTFQLAISGSIGQVVNSADSLAVASFLSKMAIDSAIKNPFQKVQQRIMERLLTTIRAVKTHNESHGQRGGYFMMPDSLRFVPQLLHGFFRSAAIGFSTSTPILPDERMAAISQVVCTAPQGIVPFFIGWTFEVYSPYVPPEELPQPIFSSQSFFKPDGVYLLHIGTALVLWYGRTTDPAVLNVLGLPSNSGETQAPKGPPQSQGREPRYLITDEQLIEIRRRLDELLWKLSDITRCGFTVSLEICQQGSKTIEPVLTRMMMEDEVRSLPNYASFLRDVWQRSSLIAK</sequence>
<dbReference type="InterPro" id="IPR036174">
    <property type="entry name" value="Znf_Sec23_Sec24_sf"/>
</dbReference>
<dbReference type="InterPro" id="IPR050550">
    <property type="entry name" value="SEC23_SEC24_subfamily"/>
</dbReference>
<keyword evidence="5" id="KW-0256">Endoplasmic reticulum</keyword>
<reference evidence="15" key="1">
    <citation type="submission" date="2016-09" db="EMBL/GenBank/DDBJ databases">
        <authorList>
            <person name="Hebert L."/>
            <person name="Moumen B."/>
        </authorList>
    </citation>
    <scope>NUCLEOTIDE SEQUENCE [LARGE SCALE GENOMIC DNA]</scope>
    <source>
        <strain evidence="15">OVI</strain>
    </source>
</reference>
<keyword evidence="6" id="KW-0931">ER-Golgi transport</keyword>
<evidence type="ECO:0000256" key="1">
    <source>
        <dbReference type="ARBA" id="ARBA00004394"/>
    </source>
</evidence>
<dbReference type="SUPFAM" id="SSF82754">
    <property type="entry name" value="C-terminal, gelsolin-like domain of Sec23/24"/>
    <property type="match status" value="1"/>
</dbReference>
<feature type="domain" description="Sec23/Sec24 beta-sandwich" evidence="14">
    <location>
        <begin position="541"/>
        <end position="623"/>
    </location>
</feature>
<keyword evidence="8" id="KW-0333">Golgi apparatus</keyword>
<dbReference type="Gene3D" id="3.40.20.10">
    <property type="entry name" value="Severin"/>
    <property type="match status" value="1"/>
</dbReference>
<dbReference type="Pfam" id="PF04811">
    <property type="entry name" value="Sec23_trunk"/>
    <property type="match status" value="1"/>
</dbReference>
<evidence type="ECO:0000313" key="15">
    <source>
        <dbReference type="EMBL" id="SCU67856.1"/>
    </source>
</evidence>
<keyword evidence="16" id="KW-1185">Reference proteome</keyword>
<keyword evidence="9" id="KW-0472">Membrane</keyword>
<keyword evidence="7" id="KW-0653">Protein transport</keyword>
<dbReference type="GO" id="GO:0030127">
    <property type="term" value="C:COPII vesicle coat"/>
    <property type="evidence" value="ECO:0007669"/>
    <property type="project" value="InterPro"/>
</dbReference>
<dbReference type="RefSeq" id="XP_067079122.1">
    <property type="nucleotide sequence ID" value="XM_067223021.1"/>
</dbReference>
<dbReference type="Gene3D" id="2.30.30.380">
    <property type="entry name" value="Zn-finger domain of Sec23/24"/>
    <property type="match status" value="1"/>
</dbReference>
<evidence type="ECO:0000256" key="3">
    <source>
        <dbReference type="ARBA" id="ARBA00008334"/>
    </source>
</evidence>
<dbReference type="GeneID" id="92379587"/>
<comment type="subcellular location">
    <subcellularLocation>
        <location evidence="2">Endoplasmic reticulum membrane</location>
    </subcellularLocation>
    <subcellularLocation>
        <location evidence="1">Golgi apparatus membrane</location>
    </subcellularLocation>
</comment>
<dbReference type="SUPFAM" id="SSF81811">
    <property type="entry name" value="Helical domain of Sec23/24"/>
    <property type="match status" value="1"/>
</dbReference>
<dbReference type="InterPro" id="IPR006896">
    <property type="entry name" value="Sec23/24_trunk_dom"/>
</dbReference>
<dbReference type="InterPro" id="IPR012990">
    <property type="entry name" value="Beta-sandwich_Sec23_24"/>
</dbReference>
<gene>
    <name evidence="15" type="ORF">TEOVI_000564700</name>
</gene>
<evidence type="ECO:0000256" key="8">
    <source>
        <dbReference type="ARBA" id="ARBA00023034"/>
    </source>
</evidence>
<feature type="domain" description="Sec23/Sec24 helical" evidence="13">
    <location>
        <begin position="635"/>
        <end position="735"/>
    </location>
</feature>
<feature type="compositionally biased region" description="Low complexity" evidence="10">
    <location>
        <begin position="91"/>
        <end position="102"/>
    </location>
</feature>
<evidence type="ECO:0000259" key="11">
    <source>
        <dbReference type="Pfam" id="PF04810"/>
    </source>
</evidence>
<dbReference type="InterPro" id="IPR036180">
    <property type="entry name" value="Gelsolin-like_dom_sf"/>
</dbReference>
<evidence type="ECO:0000313" key="16">
    <source>
        <dbReference type="Proteomes" id="UP000195570"/>
    </source>
</evidence>
<feature type="region of interest" description="Disordered" evidence="10">
    <location>
        <begin position="88"/>
        <end position="109"/>
    </location>
</feature>
<dbReference type="EMBL" id="CZPT02000820">
    <property type="protein sequence ID" value="SCU67856.1"/>
    <property type="molecule type" value="Genomic_DNA"/>
</dbReference>
<feature type="domain" description="Sec23/Sec24 trunk" evidence="12">
    <location>
        <begin position="289"/>
        <end position="519"/>
    </location>
</feature>
<dbReference type="PANTHER" id="PTHR13803">
    <property type="entry name" value="SEC24-RELATED PROTEIN"/>
    <property type="match status" value="1"/>
</dbReference>
<dbReference type="InterPro" id="IPR006900">
    <property type="entry name" value="Sec23/24_helical_dom"/>
</dbReference>
<protein>
    <submittedName>
        <fullName evidence="15">Protein transport protein Sec24</fullName>
    </submittedName>
</protein>
<keyword evidence="4" id="KW-0813">Transport</keyword>
<dbReference type="VEuPathDB" id="TriTrypDB:TEOVI_000564700"/>
<dbReference type="GO" id="GO:0070971">
    <property type="term" value="C:endoplasmic reticulum exit site"/>
    <property type="evidence" value="ECO:0007669"/>
    <property type="project" value="TreeGrafter"/>
</dbReference>
<name>A0A1G4I7D4_TRYEQ</name>
<accession>A0A1G4I7D4</accession>
<comment type="caution">
    <text evidence="15">The sequence shown here is derived from an EMBL/GenBank/DDBJ whole genome shotgun (WGS) entry which is preliminary data.</text>
</comment>
<evidence type="ECO:0000256" key="5">
    <source>
        <dbReference type="ARBA" id="ARBA00022824"/>
    </source>
</evidence>
<organism evidence="15 16">
    <name type="scientific">Trypanosoma equiperdum</name>
    <dbReference type="NCBI Taxonomy" id="5694"/>
    <lineage>
        <taxon>Eukaryota</taxon>
        <taxon>Discoba</taxon>
        <taxon>Euglenozoa</taxon>
        <taxon>Kinetoplastea</taxon>
        <taxon>Metakinetoplastina</taxon>
        <taxon>Trypanosomatida</taxon>
        <taxon>Trypanosomatidae</taxon>
        <taxon>Trypanosoma</taxon>
    </lineage>
</organism>
<evidence type="ECO:0000256" key="7">
    <source>
        <dbReference type="ARBA" id="ARBA00022927"/>
    </source>
</evidence>
<feature type="domain" description="Zinc finger Sec23/Sec24-type" evidence="11">
    <location>
        <begin position="214"/>
        <end position="251"/>
    </location>
</feature>